<evidence type="ECO:0000313" key="2">
    <source>
        <dbReference type="EMBL" id="KNE60930.1"/>
    </source>
</evidence>
<reference evidence="2 3" key="1">
    <citation type="submission" date="2009-11" db="EMBL/GenBank/DDBJ databases">
        <title>Annotation of Allomyces macrogynus ATCC 38327.</title>
        <authorList>
            <consortium name="The Broad Institute Genome Sequencing Platform"/>
            <person name="Russ C."/>
            <person name="Cuomo C."/>
            <person name="Burger G."/>
            <person name="Gray M.W."/>
            <person name="Holland P.W.H."/>
            <person name="King N."/>
            <person name="Lang F.B.F."/>
            <person name="Roger A.J."/>
            <person name="Ruiz-Trillo I."/>
            <person name="Young S.K."/>
            <person name="Zeng Q."/>
            <person name="Gargeya S."/>
            <person name="Fitzgerald M."/>
            <person name="Haas B."/>
            <person name="Abouelleil A."/>
            <person name="Alvarado L."/>
            <person name="Arachchi H.M."/>
            <person name="Berlin A."/>
            <person name="Chapman S.B."/>
            <person name="Gearin G."/>
            <person name="Goldberg J."/>
            <person name="Griggs A."/>
            <person name="Gujja S."/>
            <person name="Hansen M."/>
            <person name="Heiman D."/>
            <person name="Howarth C."/>
            <person name="Larimer J."/>
            <person name="Lui A."/>
            <person name="MacDonald P.J.P."/>
            <person name="McCowen C."/>
            <person name="Montmayeur A."/>
            <person name="Murphy C."/>
            <person name="Neiman D."/>
            <person name="Pearson M."/>
            <person name="Priest M."/>
            <person name="Roberts A."/>
            <person name="Saif S."/>
            <person name="Shea T."/>
            <person name="Sisk P."/>
            <person name="Stolte C."/>
            <person name="Sykes S."/>
            <person name="Wortman J."/>
            <person name="Nusbaum C."/>
            <person name="Birren B."/>
        </authorList>
    </citation>
    <scope>NUCLEOTIDE SEQUENCE [LARGE SCALE GENOMIC DNA]</scope>
    <source>
        <strain evidence="2 3">ATCC 38327</strain>
    </source>
</reference>
<organism evidence="2 3">
    <name type="scientific">Allomyces macrogynus (strain ATCC 38327)</name>
    <name type="common">Allomyces javanicus var. macrogynus</name>
    <dbReference type="NCBI Taxonomy" id="578462"/>
    <lineage>
        <taxon>Eukaryota</taxon>
        <taxon>Fungi</taxon>
        <taxon>Fungi incertae sedis</taxon>
        <taxon>Blastocladiomycota</taxon>
        <taxon>Blastocladiomycetes</taxon>
        <taxon>Blastocladiales</taxon>
        <taxon>Blastocladiaceae</taxon>
        <taxon>Allomyces</taxon>
    </lineage>
</organism>
<name>A0A0L0SEV7_ALLM3</name>
<dbReference type="OrthoDB" id="191037at2759"/>
<reference evidence="3" key="2">
    <citation type="submission" date="2009-11" db="EMBL/GenBank/DDBJ databases">
        <title>The Genome Sequence of Allomyces macrogynus strain ATCC 38327.</title>
        <authorList>
            <consortium name="The Broad Institute Genome Sequencing Platform"/>
            <person name="Russ C."/>
            <person name="Cuomo C."/>
            <person name="Shea T."/>
            <person name="Young S.K."/>
            <person name="Zeng Q."/>
            <person name="Koehrsen M."/>
            <person name="Haas B."/>
            <person name="Borodovsky M."/>
            <person name="Guigo R."/>
            <person name="Alvarado L."/>
            <person name="Berlin A."/>
            <person name="Borenstein D."/>
            <person name="Chen Z."/>
            <person name="Engels R."/>
            <person name="Freedman E."/>
            <person name="Gellesch M."/>
            <person name="Goldberg J."/>
            <person name="Griggs A."/>
            <person name="Gujja S."/>
            <person name="Heiman D."/>
            <person name="Hepburn T."/>
            <person name="Howarth C."/>
            <person name="Jen D."/>
            <person name="Larson L."/>
            <person name="Lewis B."/>
            <person name="Mehta T."/>
            <person name="Park D."/>
            <person name="Pearson M."/>
            <person name="Roberts A."/>
            <person name="Saif S."/>
            <person name="Shenoy N."/>
            <person name="Sisk P."/>
            <person name="Stolte C."/>
            <person name="Sykes S."/>
            <person name="Walk T."/>
            <person name="White J."/>
            <person name="Yandava C."/>
            <person name="Burger G."/>
            <person name="Gray M.W."/>
            <person name="Holland P.W.H."/>
            <person name="King N."/>
            <person name="Lang F.B.F."/>
            <person name="Roger A.J."/>
            <person name="Ruiz-Trillo I."/>
            <person name="Lander E."/>
            <person name="Nusbaum C."/>
        </authorList>
    </citation>
    <scope>NUCLEOTIDE SEQUENCE [LARGE SCALE GENOMIC DNA]</scope>
    <source>
        <strain evidence="3">ATCC 38327</strain>
    </source>
</reference>
<proteinExistence type="predicted"/>
<dbReference type="Proteomes" id="UP000054350">
    <property type="component" value="Unassembled WGS sequence"/>
</dbReference>
<gene>
    <name evidence="2" type="ORF">AMAG_18711</name>
</gene>
<keyword evidence="3" id="KW-1185">Reference proteome</keyword>
<dbReference type="Gene3D" id="1.25.40.420">
    <property type="match status" value="1"/>
</dbReference>
<protein>
    <submittedName>
        <fullName evidence="2">Uncharacterized protein</fullName>
    </submittedName>
</protein>
<dbReference type="EMBL" id="GG745337">
    <property type="protein sequence ID" value="KNE60930.1"/>
    <property type="molecule type" value="Genomic_DNA"/>
</dbReference>
<dbReference type="VEuPathDB" id="FungiDB:AMAG_18711"/>
<accession>A0A0L0SEV7</accession>
<feature type="region of interest" description="Disordered" evidence="1">
    <location>
        <begin position="66"/>
        <end position="89"/>
    </location>
</feature>
<evidence type="ECO:0000256" key="1">
    <source>
        <dbReference type="SAM" id="MobiDB-lite"/>
    </source>
</evidence>
<dbReference type="AlphaFoldDB" id="A0A0L0SEV7"/>
<evidence type="ECO:0000313" key="3">
    <source>
        <dbReference type="Proteomes" id="UP000054350"/>
    </source>
</evidence>
<sequence length="113" mass="12459">MVAAAAAEDAAAAAIMTSLLPWVRFPTMHRQYLVDQVEETAHMMRWSVMKDLLLHAYKHHLFGGQTNRSGASGADADNVASAQEPRGRRMWETCSTVPRARVMMSEELAGDGE</sequence>